<gene>
    <name evidence="1" type="ORF">LZC94_20840</name>
</gene>
<keyword evidence="2" id="KW-1185">Reference proteome</keyword>
<sequence>MRARLSRGRGGPATSGGLTAAAKLAGCVAAPFKGALDAAASVKANVKVSVDVKASASASGSASGKAG</sequence>
<organism evidence="1 2">
    <name type="scientific">Pendulispora albinea</name>
    <dbReference type="NCBI Taxonomy" id="2741071"/>
    <lineage>
        <taxon>Bacteria</taxon>
        <taxon>Pseudomonadati</taxon>
        <taxon>Myxococcota</taxon>
        <taxon>Myxococcia</taxon>
        <taxon>Myxococcales</taxon>
        <taxon>Sorangiineae</taxon>
        <taxon>Pendulisporaceae</taxon>
        <taxon>Pendulispora</taxon>
    </lineage>
</organism>
<accession>A0ABZ2MAY5</accession>
<reference evidence="1 2" key="1">
    <citation type="submission" date="2021-12" db="EMBL/GenBank/DDBJ databases">
        <title>Discovery of the Pendulisporaceae a myxobacterial family with distinct sporulation behavior and unique specialized metabolism.</title>
        <authorList>
            <person name="Garcia R."/>
            <person name="Popoff A."/>
            <person name="Bader C.D."/>
            <person name="Loehr J."/>
            <person name="Walesch S."/>
            <person name="Walt C."/>
            <person name="Boldt J."/>
            <person name="Bunk B."/>
            <person name="Haeckl F.J.F.P.J."/>
            <person name="Gunesch A.P."/>
            <person name="Birkelbach J."/>
            <person name="Nuebel U."/>
            <person name="Pietschmann T."/>
            <person name="Bach T."/>
            <person name="Mueller R."/>
        </authorList>
    </citation>
    <scope>NUCLEOTIDE SEQUENCE [LARGE SCALE GENOMIC DNA]</scope>
    <source>
        <strain evidence="1 2">MSr11954</strain>
    </source>
</reference>
<evidence type="ECO:0000313" key="1">
    <source>
        <dbReference type="EMBL" id="WXB19661.1"/>
    </source>
</evidence>
<evidence type="ECO:0008006" key="3">
    <source>
        <dbReference type="Google" id="ProtNLM"/>
    </source>
</evidence>
<dbReference type="EMBL" id="CP089984">
    <property type="protein sequence ID" value="WXB19661.1"/>
    <property type="molecule type" value="Genomic_DNA"/>
</dbReference>
<protein>
    <recommendedName>
        <fullName evidence="3">Lipoprotein</fullName>
    </recommendedName>
</protein>
<name>A0ABZ2MAY5_9BACT</name>
<proteinExistence type="predicted"/>
<dbReference type="Proteomes" id="UP001370348">
    <property type="component" value="Chromosome"/>
</dbReference>
<dbReference type="RefSeq" id="WP_394829266.1">
    <property type="nucleotide sequence ID" value="NZ_CP089984.1"/>
</dbReference>
<evidence type="ECO:0000313" key="2">
    <source>
        <dbReference type="Proteomes" id="UP001370348"/>
    </source>
</evidence>